<gene>
    <name evidence="3" type="ORF">ENV88_02730</name>
</gene>
<dbReference type="EMBL" id="DTIB01000065">
    <property type="protein sequence ID" value="HGB24956.1"/>
    <property type="molecule type" value="Genomic_DNA"/>
</dbReference>
<dbReference type="GO" id="GO:0008137">
    <property type="term" value="F:NADH dehydrogenase (ubiquinone) activity"/>
    <property type="evidence" value="ECO:0007669"/>
    <property type="project" value="InterPro"/>
</dbReference>
<feature type="domain" description="NADH:ubiquinone oxidoreductase 30kDa subunit" evidence="2">
    <location>
        <begin position="33"/>
        <end position="136"/>
    </location>
</feature>
<comment type="similarity">
    <text evidence="1">Belongs to the complex I 30 kDa subunit family.</text>
</comment>
<dbReference type="AlphaFoldDB" id="A0A7C3SKY4"/>
<evidence type="ECO:0000313" key="3">
    <source>
        <dbReference type="EMBL" id="HGB24956.1"/>
    </source>
</evidence>
<dbReference type="PANTHER" id="PTHR10884:SF14">
    <property type="entry name" value="NADH DEHYDROGENASE [UBIQUINONE] IRON-SULFUR PROTEIN 3, MITOCHONDRIAL"/>
    <property type="match status" value="1"/>
</dbReference>
<protein>
    <submittedName>
        <fullName evidence="3">NADH-quinone oxidoreductase subunit C</fullName>
    </submittedName>
</protein>
<dbReference type="SUPFAM" id="SSF143243">
    <property type="entry name" value="Nqo5-like"/>
    <property type="match status" value="1"/>
</dbReference>
<sequence>MPSIADLERVQAEGLLAGLERARPRRWRAFTMPERVHTLAERLRELGAHLSAITCLDEGTEFELIYHFDLDGELLNVHARIPKAVASLPSISEVYPAADFYEREVAEMFGVTFEGVRRERLLLPDDWPSGEYPLRRW</sequence>
<reference evidence="3" key="1">
    <citation type="journal article" date="2020" name="mSystems">
        <title>Genome- and Community-Level Interaction Insights into Carbon Utilization and Element Cycling Functions of Hydrothermarchaeota in Hydrothermal Sediment.</title>
        <authorList>
            <person name="Zhou Z."/>
            <person name="Liu Y."/>
            <person name="Xu W."/>
            <person name="Pan J."/>
            <person name="Luo Z.H."/>
            <person name="Li M."/>
        </authorList>
    </citation>
    <scope>NUCLEOTIDE SEQUENCE [LARGE SCALE GENOMIC DNA]</scope>
    <source>
        <strain evidence="3">SpSt-8</strain>
    </source>
</reference>
<dbReference type="Pfam" id="PF00329">
    <property type="entry name" value="Complex1_30kDa"/>
    <property type="match status" value="1"/>
</dbReference>
<evidence type="ECO:0000259" key="2">
    <source>
        <dbReference type="Pfam" id="PF00329"/>
    </source>
</evidence>
<comment type="caution">
    <text evidence="3">The sequence shown here is derived from an EMBL/GenBank/DDBJ whole genome shotgun (WGS) entry which is preliminary data.</text>
</comment>
<accession>A0A7C3SKY4</accession>
<organism evidence="3">
    <name type="scientific">Thermofilum pendens</name>
    <dbReference type="NCBI Taxonomy" id="2269"/>
    <lineage>
        <taxon>Archaea</taxon>
        <taxon>Thermoproteota</taxon>
        <taxon>Thermoprotei</taxon>
        <taxon>Thermofilales</taxon>
        <taxon>Thermofilaceae</taxon>
        <taxon>Thermofilum</taxon>
    </lineage>
</organism>
<name>A0A7C3SKY4_THEPE</name>
<dbReference type="InterPro" id="IPR037232">
    <property type="entry name" value="NADH_quin_OxRdtase_su_C/D-like"/>
</dbReference>
<proteinExistence type="inferred from homology"/>
<evidence type="ECO:0000256" key="1">
    <source>
        <dbReference type="ARBA" id="ARBA00007569"/>
    </source>
</evidence>
<dbReference type="Gene3D" id="3.30.460.80">
    <property type="entry name" value="NADH:ubiquinone oxidoreductase, 30kDa subunit"/>
    <property type="match status" value="1"/>
</dbReference>
<dbReference type="InterPro" id="IPR001268">
    <property type="entry name" value="NADH_UbQ_OxRdtase_30kDa_su"/>
</dbReference>
<dbReference type="PANTHER" id="PTHR10884">
    <property type="entry name" value="NADH DEHYDROGENASE UBIQUINONE IRON-SULFUR PROTEIN 3"/>
    <property type="match status" value="1"/>
</dbReference>